<evidence type="ECO:0000256" key="1">
    <source>
        <dbReference type="SAM" id="MobiDB-lite"/>
    </source>
</evidence>
<gene>
    <name evidence="2" type="ORF">Bpfe_004932</name>
</gene>
<organism evidence="2 3">
    <name type="scientific">Biomphalaria pfeifferi</name>
    <name type="common">Bloodfluke planorb</name>
    <name type="synonym">Freshwater snail</name>
    <dbReference type="NCBI Taxonomy" id="112525"/>
    <lineage>
        <taxon>Eukaryota</taxon>
        <taxon>Metazoa</taxon>
        <taxon>Spiralia</taxon>
        <taxon>Lophotrochozoa</taxon>
        <taxon>Mollusca</taxon>
        <taxon>Gastropoda</taxon>
        <taxon>Heterobranchia</taxon>
        <taxon>Euthyneura</taxon>
        <taxon>Panpulmonata</taxon>
        <taxon>Hygrophila</taxon>
        <taxon>Lymnaeoidea</taxon>
        <taxon>Planorbidae</taxon>
        <taxon>Biomphalaria</taxon>
    </lineage>
</organism>
<proteinExistence type="predicted"/>
<dbReference type="EMBL" id="JASAOG010000013">
    <property type="protein sequence ID" value="KAK0065499.1"/>
    <property type="molecule type" value="Genomic_DNA"/>
</dbReference>
<dbReference type="AlphaFoldDB" id="A0AAD8C4R5"/>
<sequence>MNQNDMITKEVGKTVKEKNYLSRTIHPDRLKCGALVALTVIFPPTPYHYIISISVILQVVLGNITMDNPIVSRGHCDEDKEKAEANCHTQTRSLHSDSCSHLYGAHETHFSEVEEVDLQTYLNNCGYGRKVYMRKKRVDSCSSERRNNFLGKNTKGQVSKMKNSGGALLGSGSSKLLQKE</sequence>
<name>A0AAD8C4R5_BIOPF</name>
<evidence type="ECO:0000313" key="2">
    <source>
        <dbReference type="EMBL" id="KAK0065499.1"/>
    </source>
</evidence>
<feature type="compositionally biased region" description="Polar residues" evidence="1">
    <location>
        <begin position="150"/>
        <end position="162"/>
    </location>
</feature>
<evidence type="ECO:0000313" key="3">
    <source>
        <dbReference type="Proteomes" id="UP001233172"/>
    </source>
</evidence>
<reference evidence="2" key="1">
    <citation type="journal article" date="2023" name="PLoS Negl. Trop. Dis.">
        <title>A genome sequence for Biomphalaria pfeifferi, the major vector snail for the human-infecting parasite Schistosoma mansoni.</title>
        <authorList>
            <person name="Bu L."/>
            <person name="Lu L."/>
            <person name="Laidemitt M.R."/>
            <person name="Zhang S.M."/>
            <person name="Mutuku M."/>
            <person name="Mkoji G."/>
            <person name="Steinauer M."/>
            <person name="Loker E.S."/>
        </authorList>
    </citation>
    <scope>NUCLEOTIDE SEQUENCE</scope>
    <source>
        <strain evidence="2">KasaAsao</strain>
    </source>
</reference>
<dbReference type="Proteomes" id="UP001233172">
    <property type="component" value="Unassembled WGS sequence"/>
</dbReference>
<protein>
    <submittedName>
        <fullName evidence="2">Uncharacterized protein</fullName>
    </submittedName>
</protein>
<feature type="region of interest" description="Disordered" evidence="1">
    <location>
        <begin position="146"/>
        <end position="180"/>
    </location>
</feature>
<feature type="compositionally biased region" description="Low complexity" evidence="1">
    <location>
        <begin position="164"/>
        <end position="180"/>
    </location>
</feature>
<accession>A0AAD8C4R5</accession>
<keyword evidence="3" id="KW-1185">Reference proteome</keyword>
<comment type="caution">
    <text evidence="2">The sequence shown here is derived from an EMBL/GenBank/DDBJ whole genome shotgun (WGS) entry which is preliminary data.</text>
</comment>
<reference evidence="2" key="2">
    <citation type="submission" date="2023-04" db="EMBL/GenBank/DDBJ databases">
        <authorList>
            <person name="Bu L."/>
            <person name="Lu L."/>
            <person name="Laidemitt M.R."/>
            <person name="Zhang S.M."/>
            <person name="Mutuku M."/>
            <person name="Mkoji G."/>
            <person name="Steinauer M."/>
            <person name="Loker E.S."/>
        </authorList>
    </citation>
    <scope>NUCLEOTIDE SEQUENCE</scope>
    <source>
        <strain evidence="2">KasaAsao</strain>
        <tissue evidence="2">Whole Snail</tissue>
    </source>
</reference>